<dbReference type="InterPro" id="IPR051781">
    <property type="entry name" value="Metallo-dep_Hydrolase"/>
</dbReference>
<dbReference type="InterPro" id="IPR011059">
    <property type="entry name" value="Metal-dep_hydrolase_composite"/>
</dbReference>
<dbReference type="Gene3D" id="3.40.50.10910">
    <property type="entry name" value="Amidohydrolase"/>
    <property type="match status" value="1"/>
</dbReference>
<evidence type="ECO:0000313" key="4">
    <source>
        <dbReference type="Proteomes" id="UP000002745"/>
    </source>
</evidence>
<proteinExistence type="predicted"/>
<dbReference type="eggNOG" id="COG0251">
    <property type="taxonomic scope" value="Bacteria"/>
</dbReference>
<dbReference type="InterPro" id="IPR006175">
    <property type="entry name" value="YjgF/YER057c/UK114"/>
</dbReference>
<dbReference type="KEGG" id="hba:Hbal_2676"/>
<dbReference type="SUPFAM" id="SSF51338">
    <property type="entry name" value="Composite domain of metallo-dependent hydrolases"/>
    <property type="match status" value="1"/>
</dbReference>
<dbReference type="CDD" id="cd00448">
    <property type="entry name" value="YjgF_YER057c_UK114_family"/>
    <property type="match status" value="1"/>
</dbReference>
<accession>C6XPT5</accession>
<keyword evidence="4" id="KW-1185">Reference proteome</keyword>
<dbReference type="GO" id="GO:0016810">
    <property type="term" value="F:hydrolase activity, acting on carbon-nitrogen (but not peptide) bonds"/>
    <property type="evidence" value="ECO:0007669"/>
    <property type="project" value="InterPro"/>
</dbReference>
<evidence type="ECO:0000256" key="1">
    <source>
        <dbReference type="SAM" id="SignalP"/>
    </source>
</evidence>
<keyword evidence="1" id="KW-0732">Signal</keyword>
<protein>
    <submittedName>
        <fullName evidence="3">Endoribonuclease L-PSP</fullName>
    </submittedName>
</protein>
<dbReference type="PANTHER" id="PTHR43135">
    <property type="entry name" value="ALPHA-D-RIBOSE 1-METHYLPHOSPHONATE 5-TRIPHOSPHATE DIPHOSPHATASE"/>
    <property type="match status" value="1"/>
</dbReference>
<feature type="signal peptide" evidence="1">
    <location>
        <begin position="1"/>
        <end position="23"/>
    </location>
</feature>
<dbReference type="Gene3D" id="2.30.40.10">
    <property type="entry name" value="Urease, subunit C, domain 1"/>
    <property type="match status" value="1"/>
</dbReference>
<dbReference type="Pfam" id="PF01042">
    <property type="entry name" value="Ribonuc_L-PSP"/>
    <property type="match status" value="1"/>
</dbReference>
<evidence type="ECO:0000313" key="3">
    <source>
        <dbReference type="EMBL" id="ACT60350.1"/>
    </source>
</evidence>
<dbReference type="Gene3D" id="3.30.1330.40">
    <property type="entry name" value="RutC-like"/>
    <property type="match status" value="1"/>
</dbReference>
<feature type="domain" description="Amidohydrolase-related" evidence="2">
    <location>
        <begin position="320"/>
        <end position="654"/>
    </location>
</feature>
<dbReference type="SUPFAM" id="SSF55298">
    <property type="entry name" value="YjgF-like"/>
    <property type="match status" value="1"/>
</dbReference>
<sequence length="815" mass="89701">MLKMSRLFVTIGVIAMAPSLSYADDKQSLSIMSNGENVGYVKANTKGDTTTIQFHVDDNGRGPKSKSKLTLNQNLVPVHWTLEGTSLMGGTVDEWFHITDDTAQWKSQADDGETTLSEPALYLMNDGTPWDDYVYAKALLKDEDHKMPLLPAGELTLNHLAKRTLSHDDLEVVFDLYRLSGANSTGSLIAIDESGDFFAKLSESGSIIKEGYEAFSQDLMDIAREQSIAHASQLAKSLTNTYETGFAVANIHIYSPESGDLSKASTVFVKDNRIADIKAFSPNDIYTKAYPVFDGAGGTLMSGLTDMHSHTSLQNGLYYLAAGVTSTRDMGNQNEYLQDIIEKKKSHDVAGPRLIARGGFLEGRSTYSARYGIIADTEKEAVDAVKWYADNGYDFIKTYNSFNPDWYEAVVAEAHKHNLPIVGHVPAFTHPDRQIEAGYDEITHMNQLMLGWLLDDGEDTRTPLRLTAMARASNLDLEQPEVRSTLEKLKDNDVGIDTTGVILELLMLSRAGKVPAIATDYFSHMPISYQRNRKRSFVKLEDEGADQAYKDGFQRILDTIKRLYDNDIRLLPGTDNGTGFTMHRELELYTLAGIPAKDVLRIATLDIAKHVGKEKDLGSIEIGKLADFVLLPGNPIKDIKAIKTPRMVVVDGNVYFPDEIYKALNIIPFSTPPARLDKADQSQALKTEIQYTPLPGATQALIESGKIPFSGAVTVGDVVYFSGQIGGPNGGAEDFKDDARQVMDSISEIAKHAGVTMQDVFKCTVMLDDISNWPDFNEVYVTYFTPGKMPARSAFAADGLALNATVEVECMAKAN</sequence>
<dbReference type="SUPFAM" id="SSF51556">
    <property type="entry name" value="Metallo-dependent hydrolases"/>
    <property type="match status" value="1"/>
</dbReference>
<dbReference type="HOGENOM" id="CLU_018437_0_0_5"/>
<evidence type="ECO:0000259" key="2">
    <source>
        <dbReference type="Pfam" id="PF01979"/>
    </source>
</evidence>
<gene>
    <name evidence="3" type="ordered locus">Hbal_2676</name>
</gene>
<dbReference type="InterPro" id="IPR032466">
    <property type="entry name" value="Metal_Hydrolase"/>
</dbReference>
<dbReference type="STRING" id="582402.Hbal_2676"/>
<dbReference type="Gene3D" id="3.30.110.90">
    <property type="entry name" value="Amidohydrolase"/>
    <property type="match status" value="1"/>
</dbReference>
<name>C6XPT5_HIRBI</name>
<dbReference type="AlphaFoldDB" id="C6XPT5"/>
<dbReference type="EMBL" id="CP001678">
    <property type="protein sequence ID" value="ACT60350.1"/>
    <property type="molecule type" value="Genomic_DNA"/>
</dbReference>
<dbReference type="InterPro" id="IPR035959">
    <property type="entry name" value="RutC-like_sf"/>
</dbReference>
<dbReference type="eggNOG" id="COG1228">
    <property type="taxonomic scope" value="Bacteria"/>
</dbReference>
<feature type="chain" id="PRO_5002971595" evidence="1">
    <location>
        <begin position="24"/>
        <end position="815"/>
    </location>
</feature>
<dbReference type="Pfam" id="PF01979">
    <property type="entry name" value="Amidohydro_1"/>
    <property type="match status" value="1"/>
</dbReference>
<reference evidence="4" key="1">
    <citation type="journal article" date="2011" name="J. Bacteriol.">
        <title>Genome sequences of eight morphologically diverse alphaproteobacteria.</title>
        <authorList>
            <consortium name="US DOE Joint Genome Institute"/>
            <person name="Brown P.J."/>
            <person name="Kysela D.T."/>
            <person name="Buechlein A."/>
            <person name="Hemmerich C."/>
            <person name="Brun Y.V."/>
        </authorList>
    </citation>
    <scope>NUCLEOTIDE SEQUENCE [LARGE SCALE GENOMIC DNA]</scope>
    <source>
        <strain evidence="4">ATCC 49814 / DSM 5838 / IFAM 1418</strain>
    </source>
</reference>
<dbReference type="Proteomes" id="UP000002745">
    <property type="component" value="Chromosome"/>
</dbReference>
<organism evidence="3 4">
    <name type="scientific">Hirschia baltica (strain ATCC 49814 / DSM 5838 / IFAM 1418)</name>
    <dbReference type="NCBI Taxonomy" id="582402"/>
    <lineage>
        <taxon>Bacteria</taxon>
        <taxon>Pseudomonadati</taxon>
        <taxon>Pseudomonadota</taxon>
        <taxon>Alphaproteobacteria</taxon>
        <taxon>Hyphomonadales</taxon>
        <taxon>Hyphomonadaceae</taxon>
        <taxon>Hirschia</taxon>
    </lineage>
</organism>
<dbReference type="PANTHER" id="PTHR43135:SF3">
    <property type="entry name" value="ALPHA-D-RIBOSE 1-METHYLPHOSPHONATE 5-TRIPHOSPHATE DIPHOSPHATASE"/>
    <property type="match status" value="1"/>
</dbReference>
<dbReference type="Gene3D" id="1.20.58.520">
    <property type="entry name" value="Amidohydrolase"/>
    <property type="match status" value="1"/>
</dbReference>
<dbReference type="InterPro" id="IPR006680">
    <property type="entry name" value="Amidohydro-rel"/>
</dbReference>